<protein>
    <submittedName>
        <fullName evidence="4">PucR family transcriptional regulator</fullName>
    </submittedName>
</protein>
<evidence type="ECO:0000259" key="3">
    <source>
        <dbReference type="Pfam" id="PF17853"/>
    </source>
</evidence>
<feature type="domain" description="CdaR GGDEF-like" evidence="3">
    <location>
        <begin position="324"/>
        <end position="435"/>
    </location>
</feature>
<dbReference type="Proteomes" id="UP000323876">
    <property type="component" value="Unassembled WGS sequence"/>
</dbReference>
<comment type="similarity">
    <text evidence="1">Belongs to the CdaR family.</text>
</comment>
<evidence type="ECO:0000256" key="1">
    <source>
        <dbReference type="ARBA" id="ARBA00006754"/>
    </source>
</evidence>
<dbReference type="InterPro" id="IPR041522">
    <property type="entry name" value="CdaR_GGDEF"/>
</dbReference>
<evidence type="ECO:0000313" key="4">
    <source>
        <dbReference type="EMBL" id="KAA8888537.1"/>
    </source>
</evidence>
<organism evidence="4 5">
    <name type="scientific">Nocardia colli</name>
    <dbReference type="NCBI Taxonomy" id="2545717"/>
    <lineage>
        <taxon>Bacteria</taxon>
        <taxon>Bacillati</taxon>
        <taxon>Actinomycetota</taxon>
        <taxon>Actinomycetes</taxon>
        <taxon>Mycobacteriales</taxon>
        <taxon>Nocardiaceae</taxon>
        <taxon>Nocardia</taxon>
    </lineage>
</organism>
<name>A0A5N0EGM2_9NOCA</name>
<dbReference type="PANTHER" id="PTHR33744">
    <property type="entry name" value="CARBOHYDRATE DIACID REGULATOR"/>
    <property type="match status" value="1"/>
</dbReference>
<evidence type="ECO:0000313" key="5">
    <source>
        <dbReference type="Proteomes" id="UP000323876"/>
    </source>
</evidence>
<dbReference type="OrthoDB" id="5241664at2"/>
<dbReference type="RefSeq" id="WP_150402702.1">
    <property type="nucleotide sequence ID" value="NZ_VXLC01000004.1"/>
</dbReference>
<dbReference type="InterPro" id="IPR025736">
    <property type="entry name" value="PucR_C-HTH_dom"/>
</dbReference>
<reference evidence="4 5" key="1">
    <citation type="submission" date="2019-09" db="EMBL/GenBank/DDBJ databases">
        <authorList>
            <person name="Wang X."/>
        </authorList>
    </citation>
    <scope>NUCLEOTIDE SEQUENCE [LARGE SCALE GENOMIC DNA]</scope>
    <source>
        <strain evidence="4 5">CICC 11023</strain>
    </source>
</reference>
<comment type="caution">
    <text evidence="4">The sequence shown here is derived from an EMBL/GenBank/DDBJ whole genome shotgun (WGS) entry which is preliminary data.</text>
</comment>
<dbReference type="InterPro" id="IPR051448">
    <property type="entry name" value="CdaR-like_regulators"/>
</dbReference>
<dbReference type="Pfam" id="PF17853">
    <property type="entry name" value="GGDEF_2"/>
    <property type="match status" value="1"/>
</dbReference>
<dbReference type="EMBL" id="VXLC01000004">
    <property type="protein sequence ID" value="KAA8888537.1"/>
    <property type="molecule type" value="Genomic_DNA"/>
</dbReference>
<keyword evidence="5" id="KW-1185">Reference proteome</keyword>
<evidence type="ECO:0000259" key="2">
    <source>
        <dbReference type="Pfam" id="PF13556"/>
    </source>
</evidence>
<gene>
    <name evidence="4" type="ORF">F3087_16185</name>
</gene>
<dbReference type="Gene3D" id="1.10.10.2840">
    <property type="entry name" value="PucR C-terminal helix-turn-helix domain"/>
    <property type="match status" value="1"/>
</dbReference>
<proteinExistence type="inferred from homology"/>
<dbReference type="Pfam" id="PF13556">
    <property type="entry name" value="HTH_30"/>
    <property type="match status" value="1"/>
</dbReference>
<feature type="domain" description="PucR C-terminal helix-turn-helix" evidence="2">
    <location>
        <begin position="489"/>
        <end position="547"/>
    </location>
</feature>
<accession>A0A5N0EGM2</accession>
<sequence>MNQPLLSFPVVDGSADAQLVSLRGLCALSAALSGEHQVVEILRMAGAAVPSLGSCRTLASYRRVDGEFRRDPQERPAQPGLDAQVSAQDGAGSVSVADEKWGWAFVLGSWSGVVGSLIVGSDRAPRPEEIFLLEVLAQVTGAALANAATHERAGLHATELTEINEHLAATVLRLERQARALEVLSGAAAYGQGEQGIADAIAQLTDLPVVVEDLFGNLRAWSGPGRPERYPKTAPEQRDRLLRRLATHNAPLRVHDRVIMLVKPRAEILGTLALIDPDDQVADAQLFALMYGSTMLALELAHQRNLAEVELRLRRDLVDDLASGTDNDSAYARADALGHDLRGAHYVVLVHSASHLEAIAETASRAASAASLHAIQGRYSGMIVLITDRRPDPAAFHHALREGVDTTPITIGISGRCEQPSDFARSFADARRAVHIRQRSRVPDGATAFDELGFYRLVDAAHTQGQVEDFVREWLGALLDYDDNRHSDLVYTLAQYLECGGNYDDSAAVLHIHRSTLRYRLGRIRELTGFDLRDMNVRFNLQAATRAWQFLAVVPDP</sequence>
<dbReference type="AlphaFoldDB" id="A0A5N0EGM2"/>
<dbReference type="InterPro" id="IPR042070">
    <property type="entry name" value="PucR_C-HTH_sf"/>
</dbReference>
<dbReference type="PANTHER" id="PTHR33744:SF1">
    <property type="entry name" value="DNA-BINDING TRANSCRIPTIONAL ACTIVATOR ADER"/>
    <property type="match status" value="1"/>
</dbReference>